<dbReference type="RefSeq" id="WP_111515424.1">
    <property type="nucleotide sequence ID" value="NZ_QFYR01000003.1"/>
</dbReference>
<reference evidence="2" key="1">
    <citation type="submission" date="2018-05" db="EMBL/GenBank/DDBJ databases">
        <authorList>
            <person name="Li X."/>
        </authorList>
    </citation>
    <scope>NUCLEOTIDE SEQUENCE [LARGE SCALE GENOMIC DNA]</scope>
    <source>
        <strain evidence="2">YIM 73061</strain>
    </source>
</reference>
<protein>
    <submittedName>
        <fullName evidence="1">Uncharacterized protein</fullName>
    </submittedName>
</protein>
<accession>A0A328ABT1</accession>
<dbReference type="EMBL" id="QFYR01000003">
    <property type="protein sequence ID" value="RAK52100.1"/>
    <property type="molecule type" value="Genomic_DNA"/>
</dbReference>
<evidence type="ECO:0000313" key="2">
    <source>
        <dbReference type="Proteomes" id="UP000249725"/>
    </source>
</evidence>
<evidence type="ECO:0000313" key="1">
    <source>
        <dbReference type="EMBL" id="RAK52100.1"/>
    </source>
</evidence>
<keyword evidence="2" id="KW-1185">Reference proteome</keyword>
<name>A0A328ABT1_9CAUL</name>
<dbReference type="Proteomes" id="UP000249725">
    <property type="component" value="Unassembled WGS sequence"/>
</dbReference>
<gene>
    <name evidence="1" type="ORF">DJ018_13170</name>
</gene>
<sequence>MSALTKAGDWWTAYQSGQRLPEHALALTPPFTPAEAAVFELCSVEPSSSPFCDLCGQPATADDFCEAVSLVVCPTCIEAHPQ</sequence>
<proteinExistence type="predicted"/>
<comment type="caution">
    <text evidence="1">The sequence shown here is derived from an EMBL/GenBank/DDBJ whole genome shotgun (WGS) entry which is preliminary data.</text>
</comment>
<dbReference type="AlphaFoldDB" id="A0A328ABT1"/>
<organism evidence="1 2">
    <name type="scientific">Phenylobacterium deserti</name>
    <dbReference type="NCBI Taxonomy" id="1914756"/>
    <lineage>
        <taxon>Bacteria</taxon>
        <taxon>Pseudomonadati</taxon>
        <taxon>Pseudomonadota</taxon>
        <taxon>Alphaproteobacteria</taxon>
        <taxon>Caulobacterales</taxon>
        <taxon>Caulobacteraceae</taxon>
        <taxon>Phenylobacterium</taxon>
    </lineage>
</organism>